<dbReference type="PROSITE" id="PS50092">
    <property type="entry name" value="TSP1"/>
    <property type="match status" value="2"/>
</dbReference>
<dbReference type="OrthoDB" id="5972232at2759"/>
<evidence type="ECO:0000256" key="6">
    <source>
        <dbReference type="ARBA" id="ARBA00022737"/>
    </source>
</evidence>
<evidence type="ECO:0000313" key="11">
    <source>
        <dbReference type="Proteomes" id="UP000001593"/>
    </source>
</evidence>
<dbReference type="InterPro" id="IPR000884">
    <property type="entry name" value="TSP1_rpt"/>
</dbReference>
<dbReference type="eggNOG" id="KOG4475">
    <property type="taxonomic scope" value="Eukaryota"/>
</dbReference>
<keyword evidence="11" id="KW-1185">Reference proteome</keyword>
<reference evidence="10 11" key="1">
    <citation type="journal article" date="2007" name="Science">
        <title>Sea anemone genome reveals ancestral eumetazoan gene repertoire and genomic organization.</title>
        <authorList>
            <person name="Putnam N.H."/>
            <person name="Srivastava M."/>
            <person name="Hellsten U."/>
            <person name="Dirks B."/>
            <person name="Chapman J."/>
            <person name="Salamov A."/>
            <person name="Terry A."/>
            <person name="Shapiro H."/>
            <person name="Lindquist E."/>
            <person name="Kapitonov V.V."/>
            <person name="Jurka J."/>
            <person name="Genikhovich G."/>
            <person name="Grigoriev I.V."/>
            <person name="Lucas S.M."/>
            <person name="Steele R.E."/>
            <person name="Finnerty J.R."/>
            <person name="Technau U."/>
            <person name="Martindale M.Q."/>
            <person name="Rokhsar D.S."/>
        </authorList>
    </citation>
    <scope>NUCLEOTIDE SEQUENCE [LARGE SCALE GENOMIC DNA]</scope>
    <source>
        <strain evidence="11">CH2 X CH6</strain>
    </source>
</reference>
<keyword evidence="3" id="KW-0964">Secreted</keyword>
<keyword evidence="5" id="KW-0732">Signal</keyword>
<evidence type="ECO:0000256" key="3">
    <source>
        <dbReference type="ARBA" id="ARBA00022525"/>
    </source>
</evidence>
<name>A7SPP8_NEMVE</name>
<protein>
    <submittedName>
        <fullName evidence="10">Uncharacterized protein</fullName>
    </submittedName>
</protein>
<dbReference type="PANTHER" id="PTHR22906:SF43">
    <property type="entry name" value="PROPERDIN"/>
    <property type="match status" value="1"/>
</dbReference>
<dbReference type="SMART" id="SM00209">
    <property type="entry name" value="TSP1"/>
    <property type="match status" value="2"/>
</dbReference>
<dbReference type="PhylomeDB" id="A7SPP8"/>
<dbReference type="PANTHER" id="PTHR22906">
    <property type="entry name" value="PROPERDIN"/>
    <property type="match status" value="1"/>
</dbReference>
<comment type="subcellular location">
    <subcellularLocation>
        <location evidence="1">Membrane</location>
        <topology evidence="1">Single-pass membrane protein</topology>
    </subcellularLocation>
    <subcellularLocation>
        <location evidence="2">Secreted</location>
    </subcellularLocation>
</comment>
<keyword evidence="9" id="KW-1015">Disulfide bond</keyword>
<keyword evidence="4" id="KW-0812">Transmembrane</keyword>
<accession>A7SPP8</accession>
<feature type="non-terminal residue" evidence="10">
    <location>
        <position position="1"/>
    </location>
</feature>
<dbReference type="Gene3D" id="2.20.100.10">
    <property type="entry name" value="Thrombospondin type-1 (TSP1) repeat"/>
    <property type="match status" value="2"/>
</dbReference>
<evidence type="ECO:0000256" key="9">
    <source>
        <dbReference type="ARBA" id="ARBA00023157"/>
    </source>
</evidence>
<keyword evidence="7" id="KW-1133">Transmembrane helix</keyword>
<organism evidence="10 11">
    <name type="scientific">Nematostella vectensis</name>
    <name type="common">Starlet sea anemone</name>
    <dbReference type="NCBI Taxonomy" id="45351"/>
    <lineage>
        <taxon>Eukaryota</taxon>
        <taxon>Metazoa</taxon>
        <taxon>Cnidaria</taxon>
        <taxon>Anthozoa</taxon>
        <taxon>Hexacorallia</taxon>
        <taxon>Actiniaria</taxon>
        <taxon>Edwardsiidae</taxon>
        <taxon>Nematostella</taxon>
    </lineage>
</organism>
<dbReference type="InterPro" id="IPR036383">
    <property type="entry name" value="TSP1_rpt_sf"/>
</dbReference>
<sequence>DGGWSAWSSWSPCPKTCGAAQHYRTRGCNQPIPSKGGRPCQGDAREEKLCSAVPCPVHGGWSTWGSWSVCSKTCGTGTQTRDRLCTNPSPAFGGRYC</sequence>
<dbReference type="AlphaFoldDB" id="A7SPP8"/>
<dbReference type="Proteomes" id="UP000001593">
    <property type="component" value="Unassembled WGS sequence"/>
</dbReference>
<evidence type="ECO:0000313" key="10">
    <source>
        <dbReference type="EMBL" id="EDO34307.1"/>
    </source>
</evidence>
<evidence type="ECO:0000256" key="7">
    <source>
        <dbReference type="ARBA" id="ARBA00022989"/>
    </source>
</evidence>
<proteinExistence type="predicted"/>
<dbReference type="FunFam" id="2.20.100.10:FF:000007">
    <property type="entry name" value="Thrombospondin 1"/>
    <property type="match status" value="1"/>
</dbReference>
<dbReference type="InterPro" id="IPR052065">
    <property type="entry name" value="Compl_asym_regulator"/>
</dbReference>
<evidence type="ECO:0000256" key="1">
    <source>
        <dbReference type="ARBA" id="ARBA00004167"/>
    </source>
</evidence>
<evidence type="ECO:0000256" key="4">
    <source>
        <dbReference type="ARBA" id="ARBA00022692"/>
    </source>
</evidence>
<dbReference type="KEGG" id="nve:5505625"/>
<dbReference type="GO" id="GO:0016020">
    <property type="term" value="C:membrane"/>
    <property type="evidence" value="ECO:0007669"/>
    <property type="project" value="UniProtKB-SubCell"/>
</dbReference>
<keyword evidence="8" id="KW-0472">Membrane</keyword>
<feature type="non-terminal residue" evidence="10">
    <location>
        <position position="97"/>
    </location>
</feature>
<dbReference type="HOGENOM" id="CLU_047129_1_0_1"/>
<gene>
    <name evidence="10" type="ORF">NEMVEDRAFT_v1g126298</name>
</gene>
<dbReference type="OMA" id="CKTVECC"/>
<dbReference type="SUPFAM" id="SSF82895">
    <property type="entry name" value="TSP-1 type 1 repeat"/>
    <property type="match status" value="2"/>
</dbReference>
<dbReference type="Pfam" id="PF00090">
    <property type="entry name" value="TSP_1"/>
    <property type="match status" value="2"/>
</dbReference>
<dbReference type="FunFam" id="2.20.100.10:FF:000001">
    <property type="entry name" value="semaphorin-5A isoform X1"/>
    <property type="match status" value="1"/>
</dbReference>
<evidence type="ECO:0000256" key="5">
    <source>
        <dbReference type="ARBA" id="ARBA00022729"/>
    </source>
</evidence>
<dbReference type="PRINTS" id="PR01705">
    <property type="entry name" value="TSP1REPEAT"/>
</dbReference>
<evidence type="ECO:0000256" key="2">
    <source>
        <dbReference type="ARBA" id="ARBA00004613"/>
    </source>
</evidence>
<dbReference type="InParanoid" id="A7SPP8"/>
<evidence type="ECO:0000256" key="8">
    <source>
        <dbReference type="ARBA" id="ARBA00023136"/>
    </source>
</evidence>
<keyword evidence="6" id="KW-0677">Repeat</keyword>
<dbReference type="EMBL" id="DS469736">
    <property type="protein sequence ID" value="EDO34307.1"/>
    <property type="molecule type" value="Genomic_DNA"/>
</dbReference>